<accession>A0A9N9GDK0</accession>
<protein>
    <submittedName>
        <fullName evidence="1">1201_t:CDS:1</fullName>
    </submittedName>
</protein>
<dbReference type="OrthoDB" id="2448791at2759"/>
<evidence type="ECO:0000313" key="2">
    <source>
        <dbReference type="Proteomes" id="UP000789759"/>
    </source>
</evidence>
<gene>
    <name evidence="1" type="ORF">CPELLU_LOCUS7064</name>
</gene>
<feature type="non-terminal residue" evidence="1">
    <location>
        <position position="1"/>
    </location>
</feature>
<dbReference type="Proteomes" id="UP000789759">
    <property type="component" value="Unassembled WGS sequence"/>
</dbReference>
<evidence type="ECO:0000313" key="1">
    <source>
        <dbReference type="EMBL" id="CAG8602574.1"/>
    </source>
</evidence>
<organism evidence="1 2">
    <name type="scientific">Cetraspora pellucida</name>
    <dbReference type="NCBI Taxonomy" id="1433469"/>
    <lineage>
        <taxon>Eukaryota</taxon>
        <taxon>Fungi</taxon>
        <taxon>Fungi incertae sedis</taxon>
        <taxon>Mucoromycota</taxon>
        <taxon>Glomeromycotina</taxon>
        <taxon>Glomeromycetes</taxon>
        <taxon>Diversisporales</taxon>
        <taxon>Gigasporaceae</taxon>
        <taxon>Cetraspora</taxon>
    </lineage>
</organism>
<sequence length="81" mass="9485">LQLLLDKFTKMFEDATTRMINADTTEKKKLNLITISKFNERKNEDPIEWFESFDQAAKTNNWSKERRITIAIGYLSNLAAN</sequence>
<reference evidence="1" key="1">
    <citation type="submission" date="2021-06" db="EMBL/GenBank/DDBJ databases">
        <authorList>
            <person name="Kallberg Y."/>
            <person name="Tangrot J."/>
            <person name="Rosling A."/>
        </authorList>
    </citation>
    <scope>NUCLEOTIDE SEQUENCE</scope>
    <source>
        <strain evidence="1">FL966</strain>
    </source>
</reference>
<proteinExistence type="predicted"/>
<dbReference type="EMBL" id="CAJVQA010004616">
    <property type="protein sequence ID" value="CAG8602574.1"/>
    <property type="molecule type" value="Genomic_DNA"/>
</dbReference>
<keyword evidence="2" id="KW-1185">Reference proteome</keyword>
<comment type="caution">
    <text evidence="1">The sequence shown here is derived from an EMBL/GenBank/DDBJ whole genome shotgun (WGS) entry which is preliminary data.</text>
</comment>
<name>A0A9N9GDK0_9GLOM</name>
<dbReference type="AlphaFoldDB" id="A0A9N9GDK0"/>